<name>A0ABR1J9I8_9AGAR</name>
<feature type="region of interest" description="Disordered" evidence="1">
    <location>
        <begin position="1"/>
        <end position="78"/>
    </location>
</feature>
<accession>A0ABR1J9I8</accession>
<evidence type="ECO:0000313" key="3">
    <source>
        <dbReference type="Proteomes" id="UP001498398"/>
    </source>
</evidence>
<proteinExistence type="predicted"/>
<feature type="compositionally biased region" description="Polar residues" evidence="1">
    <location>
        <begin position="63"/>
        <end position="72"/>
    </location>
</feature>
<evidence type="ECO:0000313" key="2">
    <source>
        <dbReference type="EMBL" id="KAK7454070.1"/>
    </source>
</evidence>
<sequence length="150" mass="16723">MSHHTRSSRSSKSSKSSRKSSSRNAGSSYRVDAGFPGHTDSLVLHHARLDPPQAIRPQRAGPPSTSMSQARTGNFIYPPLLDESSMRRRYEYEVQRPNNNASSVIAYPGAQPQQSYPAQTGGIAVNVTNYYYVCLCQTGYTITYCQCRRR</sequence>
<gene>
    <name evidence="2" type="ORF">VKT23_011583</name>
</gene>
<dbReference type="EMBL" id="JBANRG010000025">
    <property type="protein sequence ID" value="KAK7454070.1"/>
    <property type="molecule type" value="Genomic_DNA"/>
</dbReference>
<dbReference type="Proteomes" id="UP001498398">
    <property type="component" value="Unassembled WGS sequence"/>
</dbReference>
<reference evidence="2 3" key="1">
    <citation type="submission" date="2024-01" db="EMBL/GenBank/DDBJ databases">
        <title>A draft genome for the cacao thread blight pathogen Marasmiellus scandens.</title>
        <authorList>
            <person name="Baruah I.K."/>
            <person name="Leung J."/>
            <person name="Bukari Y."/>
            <person name="Amoako-Attah I."/>
            <person name="Meinhardt L.W."/>
            <person name="Bailey B.A."/>
            <person name="Cohen S.P."/>
        </authorList>
    </citation>
    <scope>NUCLEOTIDE SEQUENCE [LARGE SCALE GENOMIC DNA]</scope>
    <source>
        <strain evidence="2 3">GH-19</strain>
    </source>
</reference>
<protein>
    <submittedName>
        <fullName evidence="2">Uncharacterized protein</fullName>
    </submittedName>
</protein>
<organism evidence="2 3">
    <name type="scientific">Marasmiellus scandens</name>
    <dbReference type="NCBI Taxonomy" id="2682957"/>
    <lineage>
        <taxon>Eukaryota</taxon>
        <taxon>Fungi</taxon>
        <taxon>Dikarya</taxon>
        <taxon>Basidiomycota</taxon>
        <taxon>Agaricomycotina</taxon>
        <taxon>Agaricomycetes</taxon>
        <taxon>Agaricomycetidae</taxon>
        <taxon>Agaricales</taxon>
        <taxon>Marasmiineae</taxon>
        <taxon>Omphalotaceae</taxon>
        <taxon>Marasmiellus</taxon>
    </lineage>
</organism>
<keyword evidence="3" id="KW-1185">Reference proteome</keyword>
<comment type="caution">
    <text evidence="2">The sequence shown here is derived from an EMBL/GenBank/DDBJ whole genome shotgun (WGS) entry which is preliminary data.</text>
</comment>
<evidence type="ECO:0000256" key="1">
    <source>
        <dbReference type="SAM" id="MobiDB-lite"/>
    </source>
</evidence>